<dbReference type="Proteomes" id="UP000008782">
    <property type="component" value="Unassembled WGS sequence"/>
</dbReference>
<evidence type="ECO:0000256" key="1">
    <source>
        <dbReference type="SAM" id="SignalP"/>
    </source>
</evidence>
<keyword evidence="1" id="KW-0732">Signal</keyword>
<protein>
    <submittedName>
        <fullName evidence="2">Uncharacterized protein</fullName>
    </submittedName>
</protein>
<keyword evidence="3" id="KW-1185">Reference proteome</keyword>
<proteinExistence type="predicted"/>
<evidence type="ECO:0000313" key="3">
    <source>
        <dbReference type="Proteomes" id="UP000008782"/>
    </source>
</evidence>
<feature type="signal peptide" evidence="1">
    <location>
        <begin position="1"/>
        <end position="18"/>
    </location>
</feature>
<dbReference type="GeneID" id="24410967"/>
<dbReference type="RefSeq" id="XP_008094478.1">
    <property type="nucleotide sequence ID" value="XM_008096287.1"/>
</dbReference>
<name>E3QHX0_COLGM</name>
<evidence type="ECO:0000313" key="2">
    <source>
        <dbReference type="EMBL" id="EFQ30458.1"/>
    </source>
</evidence>
<accession>E3QHX0</accession>
<reference evidence="3" key="1">
    <citation type="journal article" date="2012" name="Nat. Genet.">
        <title>Lifestyle transitions in plant pathogenic Colletotrichum fungi deciphered by genome and transcriptome analyses.</title>
        <authorList>
            <person name="O'Connell R.J."/>
            <person name="Thon M.R."/>
            <person name="Hacquard S."/>
            <person name="Amyotte S.G."/>
            <person name="Kleemann J."/>
            <person name="Torres M.F."/>
            <person name="Damm U."/>
            <person name="Buiate E.A."/>
            <person name="Epstein L."/>
            <person name="Alkan N."/>
            <person name="Altmueller J."/>
            <person name="Alvarado-Balderrama L."/>
            <person name="Bauser C.A."/>
            <person name="Becker C."/>
            <person name="Birren B.W."/>
            <person name="Chen Z."/>
            <person name="Choi J."/>
            <person name="Crouch J.A."/>
            <person name="Duvick J.P."/>
            <person name="Farman M.A."/>
            <person name="Gan P."/>
            <person name="Heiman D."/>
            <person name="Henrissat B."/>
            <person name="Howard R.J."/>
            <person name="Kabbage M."/>
            <person name="Koch C."/>
            <person name="Kracher B."/>
            <person name="Kubo Y."/>
            <person name="Law A.D."/>
            <person name="Lebrun M.-H."/>
            <person name="Lee Y.-H."/>
            <person name="Miyara I."/>
            <person name="Moore N."/>
            <person name="Neumann U."/>
            <person name="Nordstroem K."/>
            <person name="Panaccione D.G."/>
            <person name="Panstruga R."/>
            <person name="Place M."/>
            <person name="Proctor R.H."/>
            <person name="Prusky D."/>
            <person name="Rech G."/>
            <person name="Reinhardt R."/>
            <person name="Rollins J.A."/>
            <person name="Rounsley S."/>
            <person name="Schardl C.L."/>
            <person name="Schwartz D.C."/>
            <person name="Shenoy N."/>
            <person name="Shirasu K."/>
            <person name="Sikhakolli U.R."/>
            <person name="Stueber K."/>
            <person name="Sukno S.A."/>
            <person name="Sweigard J.A."/>
            <person name="Takano Y."/>
            <person name="Takahara H."/>
            <person name="Trail F."/>
            <person name="van der Does H.C."/>
            <person name="Voll L.M."/>
            <person name="Will I."/>
            <person name="Young S."/>
            <person name="Zeng Q."/>
            <person name="Zhang J."/>
            <person name="Zhou S."/>
            <person name="Dickman M.B."/>
            <person name="Schulze-Lefert P."/>
            <person name="Ver Loren van Themaat E."/>
            <person name="Ma L.-J."/>
            <person name="Vaillancourt L.J."/>
        </authorList>
    </citation>
    <scope>NUCLEOTIDE SEQUENCE [LARGE SCALE GENOMIC DNA]</scope>
    <source>
        <strain evidence="3">M1.001 / M2 / FGSC 10212</strain>
    </source>
</reference>
<dbReference type="VEuPathDB" id="FungiDB:GLRG_05602"/>
<gene>
    <name evidence="2" type="ORF">GLRG_05602</name>
</gene>
<dbReference type="STRING" id="645133.E3QHX0"/>
<organism evidence="3">
    <name type="scientific">Colletotrichum graminicola (strain M1.001 / M2 / FGSC 10212)</name>
    <name type="common">Maize anthracnose fungus</name>
    <name type="synonym">Glomerella graminicola</name>
    <dbReference type="NCBI Taxonomy" id="645133"/>
    <lineage>
        <taxon>Eukaryota</taxon>
        <taxon>Fungi</taxon>
        <taxon>Dikarya</taxon>
        <taxon>Ascomycota</taxon>
        <taxon>Pezizomycotina</taxon>
        <taxon>Sordariomycetes</taxon>
        <taxon>Hypocreomycetidae</taxon>
        <taxon>Glomerellales</taxon>
        <taxon>Glomerellaceae</taxon>
        <taxon>Colletotrichum</taxon>
        <taxon>Colletotrichum graminicola species complex</taxon>
    </lineage>
</organism>
<dbReference type="HOGENOM" id="CLU_2922497_0_0_1"/>
<dbReference type="AlphaFoldDB" id="E3QHX0"/>
<feature type="chain" id="PRO_5003180431" evidence="1">
    <location>
        <begin position="19"/>
        <end position="61"/>
    </location>
</feature>
<dbReference type="OrthoDB" id="423498at2759"/>
<dbReference type="EMBL" id="GG697349">
    <property type="protein sequence ID" value="EFQ30458.1"/>
    <property type="molecule type" value="Genomic_DNA"/>
</dbReference>
<sequence length="61" mass="6564">MAFAVVVTAGLFLSRVQAQSPSAPDRPLPAKAQLIDQKSFNVLKAVPPSFEFNATSGPRRH</sequence>